<evidence type="ECO:0000256" key="2">
    <source>
        <dbReference type="ARBA" id="ARBA00022801"/>
    </source>
</evidence>
<feature type="active site" description="Proton donor" evidence="4">
    <location>
        <position position="185"/>
    </location>
</feature>
<keyword evidence="2 4" id="KW-0378">Hydrolase</keyword>
<feature type="signal peptide" evidence="6">
    <location>
        <begin position="1"/>
        <end position="28"/>
    </location>
</feature>
<dbReference type="SUPFAM" id="SSF51445">
    <property type="entry name" value="(Trans)glycosidases"/>
    <property type="match status" value="1"/>
</dbReference>
<reference evidence="8 9" key="1">
    <citation type="submission" date="2021-07" db="EMBL/GenBank/DDBJ databases">
        <title>Sphingomonas sp.</title>
        <authorList>
            <person name="Feng G."/>
            <person name="Li J."/>
            <person name="Pan M."/>
        </authorList>
    </citation>
    <scope>NUCLEOTIDE SEQUENCE [LARGE SCALE GENOMIC DNA]</scope>
    <source>
        <strain evidence="8 9">RRHST34</strain>
    </source>
</reference>
<dbReference type="RefSeq" id="WP_219748843.1">
    <property type="nucleotide sequence ID" value="NZ_JAHXZN010000003.1"/>
</dbReference>
<dbReference type="PANTHER" id="PTHR40079:SF4">
    <property type="entry name" value="GH26 DOMAIN-CONTAINING PROTEIN-RELATED"/>
    <property type="match status" value="1"/>
</dbReference>
<feature type="active site" description="Nucleophile" evidence="4">
    <location>
        <position position="295"/>
    </location>
</feature>
<keyword evidence="9" id="KW-1185">Reference proteome</keyword>
<evidence type="ECO:0000256" key="6">
    <source>
        <dbReference type="SAM" id="SignalP"/>
    </source>
</evidence>
<evidence type="ECO:0000313" key="9">
    <source>
        <dbReference type="Proteomes" id="UP000759103"/>
    </source>
</evidence>
<dbReference type="EMBL" id="JAHXZN010000003">
    <property type="protein sequence ID" value="MBW6531466.1"/>
    <property type="molecule type" value="Genomic_DNA"/>
</dbReference>
<feature type="domain" description="GH26" evidence="7">
    <location>
        <begin position="50"/>
        <end position="353"/>
    </location>
</feature>
<dbReference type="Pfam" id="PF02156">
    <property type="entry name" value="Glyco_hydro_26"/>
    <property type="match status" value="1"/>
</dbReference>
<dbReference type="Gene3D" id="3.20.20.80">
    <property type="entry name" value="Glycosidases"/>
    <property type="match status" value="1"/>
</dbReference>
<evidence type="ECO:0000259" key="7">
    <source>
        <dbReference type="PROSITE" id="PS51764"/>
    </source>
</evidence>
<protein>
    <recommendedName>
        <fullName evidence="7">GH26 domain-containing protein</fullName>
    </recommendedName>
</protein>
<proteinExistence type="inferred from homology"/>
<dbReference type="Proteomes" id="UP000759103">
    <property type="component" value="Unassembled WGS sequence"/>
</dbReference>
<evidence type="ECO:0000256" key="1">
    <source>
        <dbReference type="ARBA" id="ARBA00007754"/>
    </source>
</evidence>
<evidence type="ECO:0000256" key="4">
    <source>
        <dbReference type="PROSITE-ProRule" id="PRU01100"/>
    </source>
</evidence>
<comment type="similarity">
    <text evidence="1 4">Belongs to the glycosyl hydrolase 26 family.</text>
</comment>
<dbReference type="PROSITE" id="PS51257">
    <property type="entry name" value="PROKAR_LIPOPROTEIN"/>
    <property type="match status" value="1"/>
</dbReference>
<evidence type="ECO:0000256" key="5">
    <source>
        <dbReference type="SAM" id="MobiDB-lite"/>
    </source>
</evidence>
<dbReference type="PANTHER" id="PTHR40079">
    <property type="entry name" value="MANNAN ENDO-1,4-BETA-MANNOSIDASE E-RELATED"/>
    <property type="match status" value="1"/>
</dbReference>
<dbReference type="PROSITE" id="PS51764">
    <property type="entry name" value="GH26"/>
    <property type="match status" value="1"/>
</dbReference>
<evidence type="ECO:0000256" key="3">
    <source>
        <dbReference type="ARBA" id="ARBA00023295"/>
    </source>
</evidence>
<keyword evidence="6" id="KW-0732">Signal</keyword>
<gene>
    <name evidence="8" type="ORF">KZ820_12040</name>
</gene>
<dbReference type="InterPro" id="IPR000805">
    <property type="entry name" value="Glyco_hydro_26"/>
</dbReference>
<name>A0ABS7BPC2_9SPHN</name>
<dbReference type="InterPro" id="IPR022790">
    <property type="entry name" value="GH26_dom"/>
</dbReference>
<dbReference type="InterPro" id="IPR017853">
    <property type="entry name" value="GH"/>
</dbReference>
<accession>A0ABS7BPC2</accession>
<sequence length="353" mass="37733">MTQIRSLAPLAAVFLLAGCGGGSGQTGAASAVTVVPSAAPVATPAPTPSPTATQTPTPAPAPTPTPATVAIPPAAAPSFQSVVYVGNDVPDLAAYEAWLGRPTDGVQLFSGRNGWADWSDSIGWLADRWKGVARTRYWSIPLFAEGGTLAAAAAGDYDSRWRGAAATLLAASPGDSTIAVRTGWEFNGDWQPWAAKGKEADYRAAYRRFVASFRAVSDRFRFEWTPNVGDFGTNPEDSYPGDDVVDLIGMDFYYNHEWDPADPVAAFNYKVSERYGLAWHQDFAARHGKPTAYAEWGVSRDSDAPYVTLALAWFAAHQVVYASYWNSNAAYAGKLSEGQYPAVASAYRVLGAR</sequence>
<evidence type="ECO:0000313" key="8">
    <source>
        <dbReference type="EMBL" id="MBW6531466.1"/>
    </source>
</evidence>
<comment type="caution">
    <text evidence="8">The sequence shown here is derived from an EMBL/GenBank/DDBJ whole genome shotgun (WGS) entry which is preliminary data.</text>
</comment>
<feature type="chain" id="PRO_5045444413" description="GH26 domain-containing protein" evidence="6">
    <location>
        <begin position="29"/>
        <end position="353"/>
    </location>
</feature>
<organism evidence="8 9">
    <name type="scientific">Sphingomonas citri</name>
    <dbReference type="NCBI Taxonomy" id="2862499"/>
    <lineage>
        <taxon>Bacteria</taxon>
        <taxon>Pseudomonadati</taxon>
        <taxon>Pseudomonadota</taxon>
        <taxon>Alphaproteobacteria</taxon>
        <taxon>Sphingomonadales</taxon>
        <taxon>Sphingomonadaceae</taxon>
        <taxon>Sphingomonas</taxon>
    </lineage>
</organism>
<feature type="region of interest" description="Disordered" evidence="5">
    <location>
        <begin position="42"/>
        <end position="64"/>
    </location>
</feature>
<keyword evidence="3 4" id="KW-0326">Glycosidase</keyword>